<evidence type="ECO:0000259" key="1">
    <source>
        <dbReference type="Pfam" id="PF18962"/>
    </source>
</evidence>
<dbReference type="AlphaFoldDB" id="A0A9X1TIT0"/>
<dbReference type="RefSeq" id="WP_234658836.1">
    <property type="nucleotide sequence ID" value="NZ_CP094997.1"/>
</dbReference>
<dbReference type="EMBL" id="JAJTTC010000015">
    <property type="protein sequence ID" value="MCF0065799.1"/>
    <property type="molecule type" value="Genomic_DNA"/>
</dbReference>
<evidence type="ECO:0000313" key="2">
    <source>
        <dbReference type="EMBL" id="MCF0065799.1"/>
    </source>
</evidence>
<name>A0A9X1TIT0_9BACT</name>
<dbReference type="InterPro" id="IPR026444">
    <property type="entry name" value="Secre_tail"/>
</dbReference>
<comment type="caution">
    <text evidence="2">The sequence shown here is derived from an EMBL/GenBank/DDBJ whole genome shotgun (WGS) entry which is preliminary data.</text>
</comment>
<reference evidence="2" key="1">
    <citation type="submission" date="2021-12" db="EMBL/GenBank/DDBJ databases">
        <title>Novel species in genus Dyadobacter.</title>
        <authorList>
            <person name="Ma C."/>
        </authorList>
    </citation>
    <scope>NUCLEOTIDE SEQUENCE</scope>
    <source>
        <strain evidence="2">LJ419</strain>
    </source>
</reference>
<feature type="domain" description="Secretion system C-terminal sorting" evidence="1">
    <location>
        <begin position="222"/>
        <end position="313"/>
    </location>
</feature>
<evidence type="ECO:0000313" key="3">
    <source>
        <dbReference type="Proteomes" id="UP001139000"/>
    </source>
</evidence>
<organism evidence="2 3">
    <name type="scientific">Dyadobacter chenwenxiniae</name>
    <dbReference type="NCBI Taxonomy" id="2906456"/>
    <lineage>
        <taxon>Bacteria</taxon>
        <taxon>Pseudomonadati</taxon>
        <taxon>Bacteroidota</taxon>
        <taxon>Cytophagia</taxon>
        <taxon>Cytophagales</taxon>
        <taxon>Spirosomataceae</taxon>
        <taxon>Dyadobacter</taxon>
    </lineage>
</organism>
<dbReference type="Proteomes" id="UP001139000">
    <property type="component" value="Unassembled WGS sequence"/>
</dbReference>
<proteinExistence type="predicted"/>
<sequence length="315" mass="33334">MNFMDYSNQLNFFTNGQISRMRANFAPGGSYSSYAFANTGYQVLGNEAICTSASYSFSGTLSAGLGISWSTSNPSGLSITSSGVATRQNGFNGEVIISANITGGSLCGSTKLSKKVFVGPAGSISYGLTTFDFTGSTAGAGVCNSCGNSISVLMKDYGNTATYVWGPPTQSGSVSSGANGRNANATLGPGASLSIPCTINNNNTCKVTFSFYNYSSFYRTIVYPNPASSDFSIEAVAVTDMNEVESYSKTETLLKTDDLKMTELLLLDEKGNVLSKKAFTEKKINFATDKLPNGTYFLHIGSGESKIMKQIQIQH</sequence>
<keyword evidence="3" id="KW-1185">Reference proteome</keyword>
<accession>A0A9X1TIT0</accession>
<gene>
    <name evidence="2" type="ORF">LXM26_30075</name>
</gene>
<dbReference type="Pfam" id="PF18962">
    <property type="entry name" value="Por_Secre_tail"/>
    <property type="match status" value="1"/>
</dbReference>
<protein>
    <recommendedName>
        <fullName evidence="1">Secretion system C-terminal sorting domain-containing protein</fullName>
    </recommendedName>
</protein>